<evidence type="ECO:0000256" key="4">
    <source>
        <dbReference type="ARBA" id="ARBA00004954"/>
    </source>
</evidence>
<evidence type="ECO:0000256" key="14">
    <source>
        <dbReference type="ARBA" id="ARBA00032307"/>
    </source>
</evidence>
<dbReference type="GeneTree" id="ENSGT00390000004553"/>
<evidence type="ECO:0000256" key="1">
    <source>
        <dbReference type="ARBA" id="ARBA00000945"/>
    </source>
</evidence>
<proteinExistence type="inferred from homology"/>
<gene>
    <name evidence="20" type="primary">ATIC</name>
</gene>
<evidence type="ECO:0000256" key="3">
    <source>
        <dbReference type="ARBA" id="ARBA00004844"/>
    </source>
</evidence>
<comment type="pathway">
    <text evidence="3">Purine metabolism; IMP biosynthesis via de novo pathway; IMP from 5-formamido-1-(5-phospho-D-ribosyl)imidazole-4-carboxamide: step 1/1.</text>
</comment>
<evidence type="ECO:0000256" key="5">
    <source>
        <dbReference type="ARBA" id="ARBA00007667"/>
    </source>
</evidence>
<reference evidence="20" key="1">
    <citation type="submission" date="2025-08" db="UniProtKB">
        <authorList>
            <consortium name="Ensembl"/>
        </authorList>
    </citation>
    <scope>IDENTIFICATION</scope>
</reference>
<dbReference type="InterPro" id="IPR036914">
    <property type="entry name" value="MGS-like_dom_sf"/>
</dbReference>
<dbReference type="PROSITE" id="PS51855">
    <property type="entry name" value="MGS"/>
    <property type="match status" value="1"/>
</dbReference>
<comment type="catalytic activity">
    <reaction evidence="17">
        <text>IMP + H2O = 5-formamido-1-(5-phospho-D-ribosyl)imidazole-4-carboxamide</text>
        <dbReference type="Rhea" id="RHEA:18445"/>
        <dbReference type="ChEBI" id="CHEBI:15377"/>
        <dbReference type="ChEBI" id="CHEBI:58053"/>
        <dbReference type="ChEBI" id="CHEBI:58467"/>
        <dbReference type="EC" id="3.5.4.10"/>
    </reaction>
    <physiologicalReaction direction="right-to-left" evidence="17">
        <dbReference type="Rhea" id="RHEA:18447"/>
    </physiologicalReaction>
</comment>
<organism evidence="20 21">
    <name type="scientific">Naja naja</name>
    <name type="common">Indian cobra</name>
    <dbReference type="NCBI Taxonomy" id="35670"/>
    <lineage>
        <taxon>Eukaryota</taxon>
        <taxon>Metazoa</taxon>
        <taxon>Chordata</taxon>
        <taxon>Craniata</taxon>
        <taxon>Vertebrata</taxon>
        <taxon>Euteleostomi</taxon>
        <taxon>Lepidosauria</taxon>
        <taxon>Squamata</taxon>
        <taxon>Bifurcata</taxon>
        <taxon>Unidentata</taxon>
        <taxon>Episquamata</taxon>
        <taxon>Toxicofera</taxon>
        <taxon>Serpentes</taxon>
        <taxon>Colubroidea</taxon>
        <taxon>Elapidae</taxon>
        <taxon>Elapinae</taxon>
        <taxon>Naja</taxon>
    </lineage>
</organism>
<dbReference type="PANTHER" id="PTHR11692:SF0">
    <property type="entry name" value="BIFUNCTIONAL PURINE BIOSYNTHESIS PROTEIN ATIC"/>
    <property type="match status" value="1"/>
</dbReference>
<keyword evidence="12" id="KW-0378">Hydrolase</keyword>
<dbReference type="OrthoDB" id="6017153at2759"/>
<dbReference type="GO" id="GO:0004643">
    <property type="term" value="F:phosphoribosylaminoimidazolecarboxamide formyltransferase activity"/>
    <property type="evidence" value="ECO:0007669"/>
    <property type="project" value="UniProtKB-EC"/>
</dbReference>
<comment type="subcellular location">
    <subcellularLocation>
        <location evidence="2">Cytoplasm</location>
        <location evidence="2">Cytosol</location>
    </subcellularLocation>
</comment>
<keyword evidence="9" id="KW-0963">Cytoplasm</keyword>
<keyword evidence="21" id="KW-1185">Reference proteome</keyword>
<keyword evidence="11" id="KW-0658">Purine biosynthesis</keyword>
<dbReference type="GO" id="GO:0042803">
    <property type="term" value="F:protein homodimerization activity"/>
    <property type="evidence" value="ECO:0007669"/>
    <property type="project" value="Ensembl"/>
</dbReference>
<dbReference type="SUPFAM" id="SSF53927">
    <property type="entry name" value="Cytidine deaminase-like"/>
    <property type="match status" value="1"/>
</dbReference>
<evidence type="ECO:0000256" key="18">
    <source>
        <dbReference type="ARBA" id="ARBA00053070"/>
    </source>
</evidence>
<dbReference type="GO" id="GO:0003937">
    <property type="term" value="F:IMP cyclohydrolase activity"/>
    <property type="evidence" value="ECO:0007669"/>
    <property type="project" value="UniProtKB-EC"/>
</dbReference>
<comment type="function">
    <text evidence="18">Bifunctional enzyme that catalyzes the last two steps of purine biosynthesis. Acts as a transformylase that incorporates a formyl group to the AMP analog AICAR (5-amino-1-(5-phospho-beta-D-ribosyl)imidazole-4-carboxamide) to produce the intermediate formyl-AICAR (FAICAR). Can use both 10-formyldihydrofolate and 10-formyltetrahydrofolate as the formyl donor in this reaction. Also catalyzes the cyclization of FAICAR to inosine monophosphate (IMP). Promotes insulin receptor/INSR autophosphorylation and is involved in INSR internalization.</text>
</comment>
<dbReference type="GO" id="GO:0006189">
    <property type="term" value="P:'de novo' IMP biosynthetic process"/>
    <property type="evidence" value="ECO:0007669"/>
    <property type="project" value="UniProtKB-UniPathway"/>
</dbReference>
<comment type="subunit">
    <text evidence="15">Homodimer. Associates with internalized INSR complexes on Golgi/endosomal membranes. Interacts with INSR; ATIC together with PRKAA2/AMPK2 and HACD3/PTPLAD1 is proposed to be part of a signaling network regulating INSR autophosphorylation and endocytosis.</text>
</comment>
<dbReference type="Gene3D" id="1.10.287.440">
    <property type="match status" value="1"/>
</dbReference>
<keyword evidence="10" id="KW-0808">Transferase</keyword>
<accession>A0A8C6YD43</accession>
<comment type="pathway">
    <text evidence="4">Purine metabolism; IMP biosynthesis via de novo pathway; 5-formamido-1-(5-phospho-D-ribosyl)imidazole-4-carboxamide from 5-amino-1-(5-phospho-D-ribosyl)imidazole-4-carboxamide (10-formyl THF route): step 1/1.</text>
</comment>
<evidence type="ECO:0000256" key="11">
    <source>
        <dbReference type="ARBA" id="ARBA00022755"/>
    </source>
</evidence>
<dbReference type="EC" id="2.1.2.3" evidence="6"/>
<dbReference type="FunFam" id="3.40.140.20:FF:000003">
    <property type="entry name" value="Bifunctional purine biosynthesis protein"/>
    <property type="match status" value="1"/>
</dbReference>
<evidence type="ECO:0000256" key="9">
    <source>
        <dbReference type="ARBA" id="ARBA00022490"/>
    </source>
</evidence>
<dbReference type="GO" id="GO:0006177">
    <property type="term" value="P:GMP biosynthetic process"/>
    <property type="evidence" value="ECO:0007669"/>
    <property type="project" value="Ensembl"/>
</dbReference>
<evidence type="ECO:0000259" key="19">
    <source>
        <dbReference type="PROSITE" id="PS51855"/>
    </source>
</evidence>
<dbReference type="PANTHER" id="PTHR11692">
    <property type="entry name" value="BIFUNCTIONAL PURINE BIOSYNTHESIS PROTEIN PURH"/>
    <property type="match status" value="1"/>
</dbReference>
<dbReference type="FunFam" id="3.40.50.1380:FF:000001">
    <property type="entry name" value="Bifunctional purine biosynthesis protein PurH"/>
    <property type="match status" value="1"/>
</dbReference>
<evidence type="ECO:0000256" key="7">
    <source>
        <dbReference type="ARBA" id="ARBA00012712"/>
    </source>
</evidence>
<dbReference type="Pfam" id="PF01808">
    <property type="entry name" value="AICARFT_IMPCHas"/>
    <property type="match status" value="1"/>
</dbReference>
<keyword evidence="13" id="KW-0511">Multifunctional enzyme</keyword>
<dbReference type="Ensembl" id="ENSNNAT00000028292.1">
    <property type="protein sequence ID" value="ENSNNAP00000027001.1"/>
    <property type="gene ID" value="ENSNNAG00000017270.1"/>
</dbReference>
<dbReference type="Proteomes" id="UP000694559">
    <property type="component" value="Unplaced"/>
</dbReference>
<protein>
    <recommendedName>
        <fullName evidence="8">Bifunctional purine biosynthesis protein ATIC</fullName>
        <ecNumber evidence="6">2.1.2.3</ecNumber>
        <ecNumber evidence="7">3.5.4.10</ecNumber>
    </recommendedName>
    <alternativeName>
        <fullName evidence="14">AICAR transformylase/inosine monophosphate cyclohydrolase</fullName>
    </alternativeName>
</protein>
<dbReference type="GO" id="GO:0005829">
    <property type="term" value="C:cytosol"/>
    <property type="evidence" value="ECO:0007669"/>
    <property type="project" value="UniProtKB-SubCell"/>
</dbReference>
<dbReference type="CDD" id="cd01421">
    <property type="entry name" value="IMPCH"/>
    <property type="match status" value="1"/>
</dbReference>
<dbReference type="InterPro" id="IPR024050">
    <property type="entry name" value="AICAR_Tfase_insert_dom_sf"/>
</dbReference>
<evidence type="ECO:0000256" key="10">
    <source>
        <dbReference type="ARBA" id="ARBA00022679"/>
    </source>
</evidence>
<dbReference type="PIRSF" id="PIRSF000414">
    <property type="entry name" value="AICARFT_IMPCHas"/>
    <property type="match status" value="1"/>
</dbReference>
<feature type="domain" description="MGS-like" evidence="19">
    <location>
        <begin position="1"/>
        <end position="149"/>
    </location>
</feature>
<evidence type="ECO:0000256" key="17">
    <source>
        <dbReference type="ARBA" id="ARBA00048341"/>
    </source>
</evidence>
<dbReference type="UniPathway" id="UPA00074">
    <property type="reaction ID" value="UER00133"/>
</dbReference>
<reference evidence="20" key="2">
    <citation type="submission" date="2025-09" db="UniProtKB">
        <authorList>
            <consortium name="Ensembl"/>
        </authorList>
    </citation>
    <scope>IDENTIFICATION</scope>
</reference>
<evidence type="ECO:0000256" key="13">
    <source>
        <dbReference type="ARBA" id="ARBA00023268"/>
    </source>
</evidence>
<comment type="similarity">
    <text evidence="5">Belongs to the PurH family.</text>
</comment>
<dbReference type="GO" id="GO:0005886">
    <property type="term" value="C:plasma membrane"/>
    <property type="evidence" value="ECO:0007669"/>
    <property type="project" value="Ensembl"/>
</dbReference>
<comment type="catalytic activity">
    <reaction evidence="1">
        <text>10-formyldihydrofolate + 5-amino-1-(5-phospho-beta-D-ribosyl)imidazole-4-carboxamide = 5-formamido-1-(5-phospho-D-ribosyl)imidazole-4-carboxamide + 7,8-dihydrofolate</text>
        <dbReference type="Rhea" id="RHEA:59144"/>
        <dbReference type="ChEBI" id="CHEBI:57451"/>
        <dbReference type="ChEBI" id="CHEBI:57452"/>
        <dbReference type="ChEBI" id="CHEBI:58467"/>
        <dbReference type="ChEBI" id="CHEBI:58475"/>
    </reaction>
    <physiologicalReaction direction="left-to-right" evidence="1">
        <dbReference type="Rhea" id="RHEA:59145"/>
    </physiologicalReaction>
</comment>
<evidence type="ECO:0000256" key="6">
    <source>
        <dbReference type="ARBA" id="ARBA00012253"/>
    </source>
</evidence>
<evidence type="ECO:0000313" key="20">
    <source>
        <dbReference type="Ensembl" id="ENSNNAP00000027001.1"/>
    </source>
</evidence>
<dbReference type="Gene3D" id="3.40.50.1380">
    <property type="entry name" value="Methylglyoxal synthase-like domain"/>
    <property type="match status" value="1"/>
</dbReference>
<dbReference type="SMART" id="SM00798">
    <property type="entry name" value="AICARFT_IMPCHas"/>
    <property type="match status" value="1"/>
</dbReference>
<evidence type="ECO:0000256" key="8">
    <source>
        <dbReference type="ARBA" id="ARBA00017905"/>
    </source>
</evidence>
<dbReference type="GO" id="GO:0097294">
    <property type="term" value="P:'de novo' XMP biosynthetic process"/>
    <property type="evidence" value="ECO:0007669"/>
    <property type="project" value="Ensembl"/>
</dbReference>
<dbReference type="FunFam" id="1.10.287.440:FF:000001">
    <property type="entry name" value="Bifunctional purine biosynthesis protein PURH"/>
    <property type="match status" value="1"/>
</dbReference>
<dbReference type="HAMAP" id="MF_00139">
    <property type="entry name" value="PurH"/>
    <property type="match status" value="1"/>
</dbReference>
<dbReference type="InterPro" id="IPR011607">
    <property type="entry name" value="MGS-like_dom"/>
</dbReference>
<evidence type="ECO:0000313" key="21">
    <source>
        <dbReference type="Proteomes" id="UP000694559"/>
    </source>
</evidence>
<sequence>MASRQQLALFSVSDKTGLVEFAKCLNSLGLTLVASGGTAKVLRDAGLNVRDVSDLTGFPEMLGGRVKTLHPAVHAGMVMQMTLLSFEFNLKLLHASFSRIVVCNLYPFVKTVQAINAEYDVFFASIFFTGGVALLRAAAKNHARVTVVCDPGDYTNIAKEMKNHSDNDTSLEIRRQLALKAFTHTAQYDTAISDYFRKEYSKGVSQLPLRYGMNPHQTPAQLYTSRPQLPLSVLNGSPGFINLCDALNAWQLVRELKQALGISAASSFKHVSPAGAAVGVPLSEEEAQVCMVRDLYPTLTPLATAYARARGADRMSSFGDFIALSDICDVPTAKIISREVSDGIVAPGFDEEALKILSKKKNGSYCVLQIDPTFEPEENEIRTLFGLHLMQKRNDGVIDRSLFKNIVTKNKNLSDSAIRDLIVATIAVKYTQSNSVCYAKNGQVIGIGAGQQSRIHCTRLAGDKANFWWLRHHPRVLSMKFKTGVKRAEISNAIDQYVTGTIGEGEDFAKWAAQFEEIPSLLTEAEKKAWIGKLNGVSLSSDAFFPFRDNVDRANQSGVQFIVSPSGSAADQVVIEACDELGISLIHTNLRLFHH</sequence>
<evidence type="ECO:0000256" key="16">
    <source>
        <dbReference type="ARBA" id="ARBA00047515"/>
    </source>
</evidence>
<dbReference type="InterPro" id="IPR002695">
    <property type="entry name" value="PurH-like"/>
</dbReference>
<dbReference type="SMART" id="SM00851">
    <property type="entry name" value="MGS"/>
    <property type="match status" value="1"/>
</dbReference>
<dbReference type="GO" id="GO:0044208">
    <property type="term" value="P:'de novo' AMP biosynthetic process"/>
    <property type="evidence" value="ECO:0007669"/>
    <property type="project" value="Ensembl"/>
</dbReference>
<comment type="catalytic activity">
    <reaction evidence="16">
        <text>(6R)-10-formyltetrahydrofolate + 5-amino-1-(5-phospho-beta-D-ribosyl)imidazole-4-carboxamide = 5-formamido-1-(5-phospho-D-ribosyl)imidazole-4-carboxamide + (6S)-5,6,7,8-tetrahydrofolate</text>
        <dbReference type="Rhea" id="RHEA:22192"/>
        <dbReference type="ChEBI" id="CHEBI:57453"/>
        <dbReference type="ChEBI" id="CHEBI:58467"/>
        <dbReference type="ChEBI" id="CHEBI:58475"/>
        <dbReference type="ChEBI" id="CHEBI:195366"/>
        <dbReference type="EC" id="2.1.2.3"/>
    </reaction>
    <physiologicalReaction direction="left-to-right" evidence="16">
        <dbReference type="Rhea" id="RHEA:22193"/>
    </physiologicalReaction>
</comment>
<dbReference type="NCBIfam" id="NF005492">
    <property type="entry name" value="PRK07106.1"/>
    <property type="match status" value="1"/>
</dbReference>
<dbReference type="InterPro" id="IPR016193">
    <property type="entry name" value="Cytidine_deaminase-like"/>
</dbReference>
<evidence type="ECO:0000256" key="15">
    <source>
        <dbReference type="ARBA" id="ARBA00046691"/>
    </source>
</evidence>
<dbReference type="AlphaFoldDB" id="A0A8C6YD43"/>
<dbReference type="Gene3D" id="3.40.140.20">
    <property type="match status" value="2"/>
</dbReference>
<dbReference type="EC" id="3.5.4.10" evidence="7"/>
<dbReference type="SUPFAM" id="SSF52335">
    <property type="entry name" value="Methylglyoxal synthase-like"/>
    <property type="match status" value="1"/>
</dbReference>
<dbReference type="InterPro" id="IPR024051">
    <property type="entry name" value="AICAR_Tfase_dup_dom_sf"/>
</dbReference>
<name>A0A8C6YD43_NAJNA</name>
<dbReference type="Pfam" id="PF02142">
    <property type="entry name" value="MGS"/>
    <property type="match status" value="1"/>
</dbReference>
<evidence type="ECO:0000256" key="12">
    <source>
        <dbReference type="ARBA" id="ARBA00022801"/>
    </source>
</evidence>
<dbReference type="GO" id="GO:0098761">
    <property type="term" value="P:cellular response to interleukin-7"/>
    <property type="evidence" value="ECO:0007669"/>
    <property type="project" value="Ensembl"/>
</dbReference>
<evidence type="ECO:0000256" key="2">
    <source>
        <dbReference type="ARBA" id="ARBA00004514"/>
    </source>
</evidence>